<evidence type="ECO:0000313" key="2">
    <source>
        <dbReference type="EMBL" id="AVQ03632.1"/>
    </source>
</evidence>
<dbReference type="RefSeq" id="WP_013080660.1">
    <property type="nucleotide sequence ID" value="NZ_CP027850.1"/>
</dbReference>
<name>A0ABN5IXP1_9CAUL</name>
<keyword evidence="1" id="KW-0732">Signal</keyword>
<keyword evidence="3" id="KW-1185">Reference proteome</keyword>
<dbReference type="Proteomes" id="UP000240527">
    <property type="component" value="Chromosome"/>
</dbReference>
<reference evidence="2 3" key="1">
    <citation type="journal article" date="2015" name="Biotechnol. Bioeng.">
        <title>Genome sequence and phenotypic characterization of Caulobacter segnis.</title>
        <authorList>
            <person name="Patel S."/>
            <person name="Fletcher B."/>
            <person name="Scott D.C."/>
            <person name="Ely B."/>
        </authorList>
    </citation>
    <scope>NUCLEOTIDE SEQUENCE [LARGE SCALE GENOMIC DNA]</scope>
    <source>
        <strain evidence="2 3">TK0059</strain>
    </source>
</reference>
<dbReference type="EMBL" id="CP027850">
    <property type="protein sequence ID" value="AVQ03632.1"/>
    <property type="molecule type" value="Genomic_DNA"/>
</dbReference>
<evidence type="ECO:0000313" key="3">
    <source>
        <dbReference type="Proteomes" id="UP000240527"/>
    </source>
</evidence>
<feature type="signal peptide" evidence="1">
    <location>
        <begin position="1"/>
        <end position="19"/>
    </location>
</feature>
<evidence type="ECO:0000256" key="1">
    <source>
        <dbReference type="SAM" id="SignalP"/>
    </source>
</evidence>
<gene>
    <name evidence="2" type="ORF">B7G68_18385</name>
</gene>
<feature type="chain" id="PRO_5047163172" description="Kazal-like domain-containing protein" evidence="1">
    <location>
        <begin position="20"/>
        <end position="100"/>
    </location>
</feature>
<organism evidence="2 3">
    <name type="scientific">Caulobacter segnis</name>
    <dbReference type="NCBI Taxonomy" id="88688"/>
    <lineage>
        <taxon>Bacteria</taxon>
        <taxon>Pseudomonadati</taxon>
        <taxon>Pseudomonadota</taxon>
        <taxon>Alphaproteobacteria</taxon>
        <taxon>Caulobacterales</taxon>
        <taxon>Caulobacteraceae</taxon>
        <taxon>Caulobacter</taxon>
    </lineage>
</organism>
<evidence type="ECO:0008006" key="4">
    <source>
        <dbReference type="Google" id="ProtNLM"/>
    </source>
</evidence>
<protein>
    <recommendedName>
        <fullName evidence="4">Kazal-like domain-containing protein</fullName>
    </recommendedName>
</protein>
<proteinExistence type="predicted"/>
<accession>A0ABN5IXP1</accession>
<sequence length="100" mass="10726">MRRALLALLILTAAGPAAAQASKSPGSVLQSREPPKTILASPWALIPRQPAGDQHGCKTMCSRVRYFCEARDVGYTGCGSDWVLCNRRCASAYATTPFGR</sequence>